<protein>
    <submittedName>
        <fullName evidence="3">Lamin tail domain-containing protein</fullName>
    </submittedName>
</protein>
<dbReference type="Gene3D" id="3.60.15.10">
    <property type="entry name" value="Ribonuclease Z/Hydroxyacylglutathione hydrolase-like"/>
    <property type="match status" value="1"/>
</dbReference>
<evidence type="ECO:0000313" key="4">
    <source>
        <dbReference type="Proteomes" id="UP001597034"/>
    </source>
</evidence>
<gene>
    <name evidence="3" type="ORF">ACFSBL_20260</name>
</gene>
<dbReference type="InterPro" id="IPR036415">
    <property type="entry name" value="Lamin_tail_dom_sf"/>
</dbReference>
<dbReference type="Gene3D" id="2.60.40.1260">
    <property type="entry name" value="Lamin Tail domain"/>
    <property type="match status" value="1"/>
</dbReference>
<dbReference type="PANTHER" id="PTHR30619">
    <property type="entry name" value="DNA INTERNALIZATION/COMPETENCE PROTEIN COMEC/REC2"/>
    <property type="match status" value="1"/>
</dbReference>
<keyword evidence="4" id="KW-1185">Reference proteome</keyword>
<accession>A0ABD6DSE4</accession>
<dbReference type="InterPro" id="IPR001279">
    <property type="entry name" value="Metallo-B-lactamas"/>
</dbReference>
<sequence>MRVSRGRLVLVVVLFVSLAGCAALTDSATTNGDGPVDSPTTPESGENAVAANGTLEVHFINVGQSASTLLITPTGETLLIDSGDWPEEGEYVVNYLQEIGVDRIDHLVTSHADADHIGGHAAVIEYFETEGEGVGAVYDPGLASSSETYSRYLDAVEEYEVPLYQTREGAQMPVDGVDVSVLGPPQDLLANGQRNENSLVLRVTHGETSFLFTGDAEVEGEEALVDEFGSELDSTVFKAGHHGSRSSSRSSLLDAVQPQVVVVTSAYDSQYGHPHEETLQRFASRSIPTYWTATHGNVVVYSNGSAVSIATQNEAPTDPTSLRSGGPVEPGTYSEAVVRETIVGTGSVAPATDVATDGGGELSLVDINADAEGNDNENLNDEYVVLENSGDATLDLSGWELVDEAGKTFEFPDDFTLAPGERVTIHSGSGTDSATDLYWGQETAVWNNGGDTVIVRTDDGTVVIEESY</sequence>
<reference evidence="3 4" key="1">
    <citation type="journal article" date="2019" name="Int. J. Syst. Evol. Microbiol.">
        <title>The Global Catalogue of Microorganisms (GCM) 10K type strain sequencing project: providing services to taxonomists for standard genome sequencing and annotation.</title>
        <authorList>
            <consortium name="The Broad Institute Genomics Platform"/>
            <consortium name="The Broad Institute Genome Sequencing Center for Infectious Disease"/>
            <person name="Wu L."/>
            <person name="Ma J."/>
        </authorList>
    </citation>
    <scope>NUCLEOTIDE SEQUENCE [LARGE SCALE GENOMIC DNA]</scope>
    <source>
        <strain evidence="3 4">CGMCC 1.10390</strain>
    </source>
</reference>
<feature type="domain" description="LTD" evidence="2">
    <location>
        <begin position="347"/>
        <end position="468"/>
    </location>
</feature>
<proteinExistence type="predicted"/>
<dbReference type="PROSITE" id="PS51257">
    <property type="entry name" value="PROKAR_LIPOPROTEIN"/>
    <property type="match status" value="1"/>
</dbReference>
<dbReference type="SUPFAM" id="SSF56281">
    <property type="entry name" value="Metallo-hydrolase/oxidoreductase"/>
    <property type="match status" value="1"/>
</dbReference>
<evidence type="ECO:0000259" key="2">
    <source>
        <dbReference type="PROSITE" id="PS51841"/>
    </source>
</evidence>
<dbReference type="PANTHER" id="PTHR30619:SF1">
    <property type="entry name" value="RECOMBINATION PROTEIN 2"/>
    <property type="match status" value="1"/>
</dbReference>
<comment type="caution">
    <text evidence="3">The sequence shown here is derived from an EMBL/GenBank/DDBJ whole genome shotgun (WGS) entry which is preliminary data.</text>
</comment>
<dbReference type="Proteomes" id="UP001597034">
    <property type="component" value="Unassembled WGS sequence"/>
</dbReference>
<dbReference type="RefSeq" id="WP_256401994.1">
    <property type="nucleotide sequence ID" value="NZ_JANHJR010000004.1"/>
</dbReference>
<dbReference type="InterPro" id="IPR052159">
    <property type="entry name" value="Competence_DNA_uptake"/>
</dbReference>
<dbReference type="Pfam" id="PF00932">
    <property type="entry name" value="LTD"/>
    <property type="match status" value="1"/>
</dbReference>
<evidence type="ECO:0000313" key="3">
    <source>
        <dbReference type="EMBL" id="MFD1648023.1"/>
    </source>
</evidence>
<evidence type="ECO:0000256" key="1">
    <source>
        <dbReference type="SAM" id="MobiDB-lite"/>
    </source>
</evidence>
<organism evidence="3 4">
    <name type="scientific">Haloarchaeobius litoreus</name>
    <dbReference type="NCBI Taxonomy" id="755306"/>
    <lineage>
        <taxon>Archaea</taxon>
        <taxon>Methanobacteriati</taxon>
        <taxon>Methanobacteriota</taxon>
        <taxon>Stenosarchaea group</taxon>
        <taxon>Halobacteria</taxon>
        <taxon>Halobacteriales</taxon>
        <taxon>Halorubellaceae</taxon>
        <taxon>Haloarchaeobius</taxon>
    </lineage>
</organism>
<dbReference type="Pfam" id="PF00753">
    <property type="entry name" value="Lactamase_B"/>
    <property type="match status" value="1"/>
</dbReference>
<dbReference type="SMART" id="SM00849">
    <property type="entry name" value="Lactamase_B"/>
    <property type="match status" value="1"/>
</dbReference>
<dbReference type="InterPro" id="IPR001322">
    <property type="entry name" value="Lamin_tail_dom"/>
</dbReference>
<dbReference type="InterPro" id="IPR036866">
    <property type="entry name" value="RibonucZ/Hydroxyglut_hydro"/>
</dbReference>
<dbReference type="SUPFAM" id="SSF74853">
    <property type="entry name" value="Lamin A/C globular tail domain"/>
    <property type="match status" value="1"/>
</dbReference>
<feature type="compositionally biased region" description="Polar residues" evidence="1">
    <location>
        <begin position="27"/>
        <end position="44"/>
    </location>
</feature>
<dbReference type="CDD" id="cd07731">
    <property type="entry name" value="ComA-like_MBL-fold"/>
    <property type="match status" value="1"/>
</dbReference>
<name>A0ABD6DSE4_9EURY</name>
<dbReference type="PROSITE" id="PS51841">
    <property type="entry name" value="LTD"/>
    <property type="match status" value="1"/>
</dbReference>
<dbReference type="EMBL" id="JBHUDO010000004">
    <property type="protein sequence ID" value="MFD1648023.1"/>
    <property type="molecule type" value="Genomic_DNA"/>
</dbReference>
<dbReference type="InterPro" id="IPR035681">
    <property type="entry name" value="ComA-like_MBL"/>
</dbReference>
<feature type="region of interest" description="Disordered" evidence="1">
    <location>
        <begin position="27"/>
        <end position="47"/>
    </location>
</feature>
<dbReference type="AlphaFoldDB" id="A0ABD6DSE4"/>